<name>A0A158L259_9BURK</name>
<keyword evidence="3" id="KW-1185">Reference proteome</keyword>
<feature type="signal peptide" evidence="1">
    <location>
        <begin position="1"/>
        <end position="22"/>
    </location>
</feature>
<evidence type="ECO:0000256" key="1">
    <source>
        <dbReference type="SAM" id="SignalP"/>
    </source>
</evidence>
<feature type="chain" id="PRO_5011108835" evidence="1">
    <location>
        <begin position="23"/>
        <end position="288"/>
    </location>
</feature>
<evidence type="ECO:0000313" key="3">
    <source>
        <dbReference type="Proteomes" id="UP000054925"/>
    </source>
</evidence>
<sequence length="288" mass="31287">MTRRLKCIAALTAAAISGWAFATDVPPADAGTQWQFAAGPYLWLPTVSGTLRFTVPGGGADASSGPYNYLQNLRFALMLQGEARKGEWSVFADAIYLNFGRHESSVNSTNGVLGTRETQQDVQTSFAGTLIQLGGSRTLLWQEWGYIDAVAGMRYLGVKGTLDAAVGATVGSRPGASSDFHVAQTQNIFNGFAGMRGRATITRDGAWYIPVLSRRGNRHFEIYMAGADRTVLRDKAGRFQPALSIPRVLRFGRSARTNAALQRPKRERDLQVLIALRRLLESQDAGDG</sequence>
<accession>A0A158L259</accession>
<protein>
    <submittedName>
        <fullName evidence="2">Uncharacterized protein</fullName>
    </submittedName>
</protein>
<dbReference type="EMBL" id="FCOL02000324">
    <property type="protein sequence ID" value="SAL87325.1"/>
    <property type="molecule type" value="Genomic_DNA"/>
</dbReference>
<dbReference type="Proteomes" id="UP000054925">
    <property type="component" value="Unassembled WGS sequence"/>
</dbReference>
<dbReference type="OrthoDB" id="6555107at2"/>
<keyword evidence="1" id="KW-0732">Signal</keyword>
<evidence type="ECO:0000313" key="2">
    <source>
        <dbReference type="EMBL" id="SAL87325.1"/>
    </source>
</evidence>
<reference evidence="2" key="1">
    <citation type="submission" date="2016-01" db="EMBL/GenBank/DDBJ databases">
        <authorList>
            <person name="Peeters C."/>
        </authorList>
    </citation>
    <scope>NUCLEOTIDE SEQUENCE [LARGE SCALE GENOMIC DNA]</scope>
    <source>
        <strain evidence="2">LMG 22937</strain>
    </source>
</reference>
<gene>
    <name evidence="2" type="ORF">AWB67_07387</name>
</gene>
<dbReference type="AlphaFoldDB" id="A0A158L259"/>
<proteinExistence type="predicted"/>
<comment type="caution">
    <text evidence="2">The sequence shown here is derived from an EMBL/GenBank/DDBJ whole genome shotgun (WGS) entry which is preliminary data.</text>
</comment>
<organism evidence="2 3">
    <name type="scientific">Caballeronia terrestris</name>
    <dbReference type="NCBI Taxonomy" id="1226301"/>
    <lineage>
        <taxon>Bacteria</taxon>
        <taxon>Pseudomonadati</taxon>
        <taxon>Pseudomonadota</taxon>
        <taxon>Betaproteobacteria</taxon>
        <taxon>Burkholderiales</taxon>
        <taxon>Burkholderiaceae</taxon>
        <taxon>Caballeronia</taxon>
    </lineage>
</organism>